<evidence type="ECO:0000313" key="2">
    <source>
        <dbReference type="EMBL" id="VAW76402.1"/>
    </source>
</evidence>
<dbReference type="AlphaFoldDB" id="A0A3B0YMA5"/>
<keyword evidence="1" id="KW-0812">Transmembrane</keyword>
<name>A0A3B0YMA5_9ZZZZ</name>
<sequence length="136" mass="15356">MKYFRDALINPSYRRKPVSITLKPLDSGIRRNDGDRINQSFLSLVIYLLCVCIAPPVLAEETLDLDGMSIIGNRELPKALFIVPWKNPEAALAPDRPVNSLVNNTLQPVDPDVFRRKLQYFDAVHKNSSSYTAETP</sequence>
<protein>
    <submittedName>
        <fullName evidence="2">Uncharacterized protein</fullName>
    </submittedName>
</protein>
<dbReference type="EMBL" id="UOFM01000175">
    <property type="protein sequence ID" value="VAW76402.1"/>
    <property type="molecule type" value="Genomic_DNA"/>
</dbReference>
<organism evidence="2">
    <name type="scientific">hydrothermal vent metagenome</name>
    <dbReference type="NCBI Taxonomy" id="652676"/>
    <lineage>
        <taxon>unclassified sequences</taxon>
        <taxon>metagenomes</taxon>
        <taxon>ecological metagenomes</taxon>
    </lineage>
</organism>
<proteinExistence type="predicted"/>
<feature type="transmembrane region" description="Helical" evidence="1">
    <location>
        <begin position="40"/>
        <end position="59"/>
    </location>
</feature>
<gene>
    <name evidence="2" type="ORF">MNBD_GAMMA14-2038</name>
</gene>
<accession>A0A3B0YMA5</accession>
<evidence type="ECO:0000256" key="1">
    <source>
        <dbReference type="SAM" id="Phobius"/>
    </source>
</evidence>
<reference evidence="2" key="1">
    <citation type="submission" date="2018-06" db="EMBL/GenBank/DDBJ databases">
        <authorList>
            <person name="Zhirakovskaya E."/>
        </authorList>
    </citation>
    <scope>NUCLEOTIDE SEQUENCE</scope>
</reference>
<keyword evidence="1" id="KW-0472">Membrane</keyword>
<keyword evidence="1" id="KW-1133">Transmembrane helix</keyword>